<dbReference type="InterPro" id="IPR011251">
    <property type="entry name" value="Luciferase-like_dom"/>
</dbReference>
<protein>
    <submittedName>
        <fullName evidence="2">LLM class F420-dependent oxidoreductase</fullName>
    </submittedName>
</protein>
<dbReference type="InterPro" id="IPR036661">
    <property type="entry name" value="Luciferase-like_sf"/>
</dbReference>
<gene>
    <name evidence="2" type="ORF">GCM10010185_62890</name>
</gene>
<reference evidence="2" key="2">
    <citation type="submission" date="2020-09" db="EMBL/GenBank/DDBJ databases">
        <authorList>
            <person name="Sun Q."/>
            <person name="Ohkuma M."/>
        </authorList>
    </citation>
    <scope>NUCLEOTIDE SEQUENCE</scope>
    <source>
        <strain evidence="2">JCM 3313</strain>
    </source>
</reference>
<dbReference type="InterPro" id="IPR019922">
    <property type="entry name" value="Lucif-like_OxRdatse_MSMEG_4141"/>
</dbReference>
<dbReference type="GO" id="GO:0005829">
    <property type="term" value="C:cytosol"/>
    <property type="evidence" value="ECO:0007669"/>
    <property type="project" value="TreeGrafter"/>
</dbReference>
<dbReference type="InterPro" id="IPR050766">
    <property type="entry name" value="Bact_Lucif_Oxidored"/>
</dbReference>
<sequence length="271" mass="29252">MTVELGRFGVWTMAGSWPTGAEAAELESLGFGALWLGGSPDGSVLGTVEALLGATERITVATGILNVWSTPAQEVNERYRDLAWTDRFLVGIGAGHREIVGEVYQSPYQKLVHYLDELDVPRDRLALAALGPRVLQLAAARTSVAHPYLVTPEHTALARETVGAGVLLAPEQHVVLESSPGEARALARQALEFYLGLTNYTNNWLRNGFTEDDLADGGSDRLVDALVAWGTPERVASRLREHHDAGADHVAVQVIGPDRERAYRELAAALA</sequence>
<dbReference type="Gene3D" id="3.20.20.30">
    <property type="entry name" value="Luciferase-like domain"/>
    <property type="match status" value="2"/>
</dbReference>
<evidence type="ECO:0000313" key="3">
    <source>
        <dbReference type="Proteomes" id="UP000639606"/>
    </source>
</evidence>
<evidence type="ECO:0000313" key="2">
    <source>
        <dbReference type="EMBL" id="GGP80451.1"/>
    </source>
</evidence>
<reference evidence="2" key="1">
    <citation type="journal article" date="2014" name="Int. J. Syst. Evol. Microbiol.">
        <title>Complete genome sequence of Corynebacterium casei LMG S-19264T (=DSM 44701T), isolated from a smear-ripened cheese.</title>
        <authorList>
            <consortium name="US DOE Joint Genome Institute (JGI-PGF)"/>
            <person name="Walter F."/>
            <person name="Albersmeier A."/>
            <person name="Kalinowski J."/>
            <person name="Ruckert C."/>
        </authorList>
    </citation>
    <scope>NUCLEOTIDE SEQUENCE</scope>
    <source>
        <strain evidence="2">JCM 3313</strain>
    </source>
</reference>
<dbReference type="PANTHER" id="PTHR30137">
    <property type="entry name" value="LUCIFERASE-LIKE MONOOXYGENASE"/>
    <property type="match status" value="1"/>
</dbReference>
<dbReference type="NCBIfam" id="TIGR03620">
    <property type="entry name" value="F420_MSMEG_4141"/>
    <property type="match status" value="1"/>
</dbReference>
<keyword evidence="3" id="KW-1185">Reference proteome</keyword>
<dbReference type="SUPFAM" id="SSF51679">
    <property type="entry name" value="Bacterial luciferase-like"/>
    <property type="match status" value="1"/>
</dbReference>
<evidence type="ECO:0000259" key="1">
    <source>
        <dbReference type="Pfam" id="PF00296"/>
    </source>
</evidence>
<accession>A0A918AUX9</accession>
<dbReference type="AlphaFoldDB" id="A0A918AUX9"/>
<dbReference type="GO" id="GO:0016705">
    <property type="term" value="F:oxidoreductase activity, acting on paired donors, with incorporation or reduction of molecular oxygen"/>
    <property type="evidence" value="ECO:0007669"/>
    <property type="project" value="InterPro"/>
</dbReference>
<dbReference type="EMBL" id="BMRG01000020">
    <property type="protein sequence ID" value="GGP80451.1"/>
    <property type="molecule type" value="Genomic_DNA"/>
</dbReference>
<organism evidence="2 3">
    <name type="scientific">Saccharothrix coeruleofusca</name>
    <dbReference type="NCBI Taxonomy" id="33919"/>
    <lineage>
        <taxon>Bacteria</taxon>
        <taxon>Bacillati</taxon>
        <taxon>Actinomycetota</taxon>
        <taxon>Actinomycetes</taxon>
        <taxon>Pseudonocardiales</taxon>
        <taxon>Pseudonocardiaceae</taxon>
        <taxon>Saccharothrix</taxon>
    </lineage>
</organism>
<dbReference type="PANTHER" id="PTHR30137:SF18">
    <property type="entry name" value="CONSERVED PROTEIN"/>
    <property type="match status" value="1"/>
</dbReference>
<proteinExistence type="predicted"/>
<feature type="domain" description="Luciferase-like" evidence="1">
    <location>
        <begin position="123"/>
        <end position="249"/>
    </location>
</feature>
<dbReference type="RefSeq" id="WP_189226960.1">
    <property type="nucleotide sequence ID" value="NZ_BMRG01000020.1"/>
</dbReference>
<comment type="caution">
    <text evidence="2">The sequence shown here is derived from an EMBL/GenBank/DDBJ whole genome shotgun (WGS) entry which is preliminary data.</text>
</comment>
<dbReference type="Pfam" id="PF00296">
    <property type="entry name" value="Bac_luciferase"/>
    <property type="match status" value="1"/>
</dbReference>
<name>A0A918AUX9_9PSEU</name>
<dbReference type="Proteomes" id="UP000639606">
    <property type="component" value="Unassembled WGS sequence"/>
</dbReference>